<evidence type="ECO:0000259" key="10">
    <source>
        <dbReference type="PROSITE" id="PS00434"/>
    </source>
</evidence>
<dbReference type="InterPro" id="IPR000232">
    <property type="entry name" value="HSF_DNA-bd"/>
</dbReference>
<evidence type="ECO:0000256" key="5">
    <source>
        <dbReference type="ARBA" id="ARBA00023163"/>
    </source>
</evidence>
<gene>
    <name evidence="11" type="ORF">PILCRDRAFT_816387</name>
</gene>
<evidence type="ECO:0000256" key="4">
    <source>
        <dbReference type="ARBA" id="ARBA00023125"/>
    </source>
</evidence>
<comment type="similarity">
    <text evidence="2 8">Belongs to the HSF family.</text>
</comment>
<dbReference type="GO" id="GO:0043565">
    <property type="term" value="F:sequence-specific DNA binding"/>
    <property type="evidence" value="ECO:0007669"/>
    <property type="project" value="InterPro"/>
</dbReference>
<evidence type="ECO:0000256" key="7">
    <source>
        <dbReference type="ARBA" id="ARBA00062171"/>
    </source>
</evidence>
<dbReference type="OrthoDB" id="60033at2759"/>
<keyword evidence="4" id="KW-0238">DNA-binding</keyword>
<dbReference type="SMART" id="SM00415">
    <property type="entry name" value="HSF"/>
    <property type="match status" value="1"/>
</dbReference>
<dbReference type="PANTHER" id="PTHR10015:SF427">
    <property type="entry name" value="HEAT SHOCK FACTOR PROTEIN"/>
    <property type="match status" value="1"/>
</dbReference>
<evidence type="ECO:0000256" key="8">
    <source>
        <dbReference type="RuleBase" id="RU004020"/>
    </source>
</evidence>
<evidence type="ECO:0000256" key="1">
    <source>
        <dbReference type="ARBA" id="ARBA00004123"/>
    </source>
</evidence>
<sequence length="698" mass="76945">MADQQMALTRSSRAGSSLNKTARQVVPQFLQKIYEMVNDPANSELIRWSDTGDSFYVLDHERFAREVLGRWFKHQNFSSFVRQLNMYGFHKIPHLQQGVLKSDSEAEFWNFEHPNFHRGQPDLLCLIQRKKQAAQGDEQAQVEMNTSTRFGSPSVSGNLSAGQILDINSIVSGIAAIKRHQTAISTDLNDLKTSNQHLWQEAMAARERHKKHQDTINRILKFLAGVFGHQSTPVHKDDGHSPPRGVVVPRIPQRLLIEDGGDTKGKDINIAEVPDDESDYQTPYDRGQSPATSNRFASVETPLLTPLPAAPPSGISPSETYSPSVTEPTTGFSSGPPAPLRTNLHQFEPSGQSSYPNNDNTTTHSPMTSDQHTYDGYQTQQPQPQQPSGSSQLTTTSPRSQSPDPMLQAAFAQMLQSPGQMQRLLAALASQSMNPMPEPPPPPGMQQSSQQLQQYDPPIDYSMYNPDQLNPQYNPTLSVPLPIVSSPLHQSGELASYDSLAEDNNRLQKTYRDAAEIEEDVNALHTSINSLIESLGLDPNVMEVSSHGQDTQMQEQSAVNPHDTVMSSSSLGGDTQGDLSGQDFDFDQFLTDLSRHGDENADYTQFAEKLDSTVRNDGSTPINDPSPEQLTAFLDEVQSTSDGTVSPVASFTRASPESNPKRGSKRKSEFAGIPAEEHSTGKRTNKQSSPGTKSKRKR</sequence>
<feature type="region of interest" description="Disordered" evidence="9">
    <location>
        <begin position="547"/>
        <end position="583"/>
    </location>
</feature>
<feature type="region of interest" description="Disordered" evidence="9">
    <location>
        <begin position="432"/>
        <end position="452"/>
    </location>
</feature>
<dbReference type="PANTHER" id="PTHR10015">
    <property type="entry name" value="HEAT SHOCK TRANSCRIPTION FACTOR"/>
    <property type="match status" value="1"/>
</dbReference>
<keyword evidence="3" id="KW-0805">Transcription regulation</keyword>
<feature type="compositionally biased region" description="Polar residues" evidence="9">
    <location>
        <begin position="547"/>
        <end position="579"/>
    </location>
</feature>
<keyword evidence="5" id="KW-0804">Transcription</keyword>
<dbReference type="FunFam" id="1.10.10.10:FF:000027">
    <property type="entry name" value="Heat shock transcription factor 1"/>
    <property type="match status" value="1"/>
</dbReference>
<name>A0A0C3G3F0_PILCF</name>
<feature type="compositionally biased region" description="Low complexity" evidence="9">
    <location>
        <begin position="378"/>
        <end position="398"/>
    </location>
</feature>
<evidence type="ECO:0000256" key="9">
    <source>
        <dbReference type="SAM" id="MobiDB-lite"/>
    </source>
</evidence>
<evidence type="ECO:0000256" key="3">
    <source>
        <dbReference type="ARBA" id="ARBA00023015"/>
    </source>
</evidence>
<feature type="region of interest" description="Disordered" evidence="9">
    <location>
        <begin position="639"/>
        <end position="698"/>
    </location>
</feature>
<dbReference type="HOGENOM" id="CLU_015858_1_0_1"/>
<proteinExistence type="inferred from homology"/>
<keyword evidence="12" id="KW-1185">Reference proteome</keyword>
<dbReference type="AlphaFoldDB" id="A0A0C3G3F0"/>
<dbReference type="GO" id="GO:0005634">
    <property type="term" value="C:nucleus"/>
    <property type="evidence" value="ECO:0007669"/>
    <property type="project" value="UniProtKB-SubCell"/>
</dbReference>
<comment type="subcellular location">
    <subcellularLocation>
        <location evidence="1">Nucleus</location>
    </subcellularLocation>
</comment>
<dbReference type="PRINTS" id="PR00056">
    <property type="entry name" value="HSFDOMAIN"/>
</dbReference>
<dbReference type="InterPro" id="IPR036388">
    <property type="entry name" value="WH-like_DNA-bd_sf"/>
</dbReference>
<dbReference type="SUPFAM" id="SSF46785">
    <property type="entry name" value="Winged helix' DNA-binding domain"/>
    <property type="match status" value="1"/>
</dbReference>
<evidence type="ECO:0000256" key="6">
    <source>
        <dbReference type="ARBA" id="ARBA00023242"/>
    </source>
</evidence>
<comment type="subunit">
    <text evidence="7">Homotrimer. Homotrimerization increases the affinity of HSF1 to DNA. Interacts with transcriptional coregulator SSA1 on chromatin.</text>
</comment>
<dbReference type="EMBL" id="KN832982">
    <property type="protein sequence ID" value="KIM86424.1"/>
    <property type="molecule type" value="Genomic_DNA"/>
</dbReference>
<dbReference type="InterPro" id="IPR036390">
    <property type="entry name" value="WH_DNA-bd_sf"/>
</dbReference>
<dbReference type="PROSITE" id="PS00434">
    <property type="entry name" value="HSF_DOMAIN"/>
    <property type="match status" value="1"/>
</dbReference>
<dbReference type="Pfam" id="PF00447">
    <property type="entry name" value="HSF_DNA-bind"/>
    <property type="match status" value="1"/>
</dbReference>
<feature type="compositionally biased region" description="Polar residues" evidence="9">
    <location>
        <begin position="315"/>
        <end position="333"/>
    </location>
</feature>
<feature type="compositionally biased region" description="Polar residues" evidence="9">
    <location>
        <begin position="343"/>
        <end position="371"/>
    </location>
</feature>
<dbReference type="Gene3D" id="1.10.10.10">
    <property type="entry name" value="Winged helix-like DNA-binding domain superfamily/Winged helix DNA-binding domain"/>
    <property type="match status" value="1"/>
</dbReference>
<evidence type="ECO:0000313" key="11">
    <source>
        <dbReference type="EMBL" id="KIM86424.1"/>
    </source>
</evidence>
<keyword evidence="6" id="KW-0539">Nucleus</keyword>
<evidence type="ECO:0000313" key="12">
    <source>
        <dbReference type="Proteomes" id="UP000054166"/>
    </source>
</evidence>
<reference evidence="11 12" key="1">
    <citation type="submission" date="2014-04" db="EMBL/GenBank/DDBJ databases">
        <authorList>
            <consortium name="DOE Joint Genome Institute"/>
            <person name="Kuo A."/>
            <person name="Tarkka M."/>
            <person name="Buscot F."/>
            <person name="Kohler A."/>
            <person name="Nagy L.G."/>
            <person name="Floudas D."/>
            <person name="Copeland A."/>
            <person name="Barry K.W."/>
            <person name="Cichocki N."/>
            <person name="Veneault-Fourrey C."/>
            <person name="LaButti K."/>
            <person name="Lindquist E.A."/>
            <person name="Lipzen A."/>
            <person name="Lundell T."/>
            <person name="Morin E."/>
            <person name="Murat C."/>
            <person name="Sun H."/>
            <person name="Tunlid A."/>
            <person name="Henrissat B."/>
            <person name="Grigoriev I.V."/>
            <person name="Hibbett D.S."/>
            <person name="Martin F."/>
            <person name="Nordberg H.P."/>
            <person name="Cantor M.N."/>
            <person name="Hua S.X."/>
        </authorList>
    </citation>
    <scope>NUCLEOTIDE SEQUENCE [LARGE SCALE GENOMIC DNA]</scope>
    <source>
        <strain evidence="11 12">F 1598</strain>
    </source>
</reference>
<dbReference type="Proteomes" id="UP000054166">
    <property type="component" value="Unassembled WGS sequence"/>
</dbReference>
<accession>A0A0C3G3F0</accession>
<feature type="compositionally biased region" description="Polar residues" evidence="9">
    <location>
        <begin position="639"/>
        <end position="658"/>
    </location>
</feature>
<organism evidence="11 12">
    <name type="scientific">Piloderma croceum (strain F 1598)</name>
    <dbReference type="NCBI Taxonomy" id="765440"/>
    <lineage>
        <taxon>Eukaryota</taxon>
        <taxon>Fungi</taxon>
        <taxon>Dikarya</taxon>
        <taxon>Basidiomycota</taxon>
        <taxon>Agaricomycotina</taxon>
        <taxon>Agaricomycetes</taxon>
        <taxon>Agaricomycetidae</taxon>
        <taxon>Atheliales</taxon>
        <taxon>Atheliaceae</taxon>
        <taxon>Piloderma</taxon>
    </lineage>
</organism>
<dbReference type="STRING" id="765440.A0A0C3G3F0"/>
<dbReference type="GO" id="GO:0003700">
    <property type="term" value="F:DNA-binding transcription factor activity"/>
    <property type="evidence" value="ECO:0007669"/>
    <property type="project" value="InterPro"/>
</dbReference>
<feature type="region of interest" description="Disordered" evidence="9">
    <location>
        <begin position="252"/>
        <end position="404"/>
    </location>
</feature>
<dbReference type="InParanoid" id="A0A0C3G3F0"/>
<feature type="domain" description="HSF-type DNA-binding" evidence="10">
    <location>
        <begin position="68"/>
        <end position="92"/>
    </location>
</feature>
<protein>
    <recommendedName>
        <fullName evidence="10">HSF-type DNA-binding domain-containing protein</fullName>
    </recommendedName>
</protein>
<evidence type="ECO:0000256" key="2">
    <source>
        <dbReference type="ARBA" id="ARBA00006403"/>
    </source>
</evidence>
<reference evidence="12" key="2">
    <citation type="submission" date="2015-01" db="EMBL/GenBank/DDBJ databases">
        <title>Evolutionary Origins and Diversification of the Mycorrhizal Mutualists.</title>
        <authorList>
            <consortium name="DOE Joint Genome Institute"/>
            <consortium name="Mycorrhizal Genomics Consortium"/>
            <person name="Kohler A."/>
            <person name="Kuo A."/>
            <person name="Nagy L.G."/>
            <person name="Floudas D."/>
            <person name="Copeland A."/>
            <person name="Barry K.W."/>
            <person name="Cichocki N."/>
            <person name="Veneault-Fourrey C."/>
            <person name="LaButti K."/>
            <person name="Lindquist E.A."/>
            <person name="Lipzen A."/>
            <person name="Lundell T."/>
            <person name="Morin E."/>
            <person name="Murat C."/>
            <person name="Riley R."/>
            <person name="Ohm R."/>
            <person name="Sun H."/>
            <person name="Tunlid A."/>
            <person name="Henrissat B."/>
            <person name="Grigoriev I.V."/>
            <person name="Hibbett D.S."/>
            <person name="Martin F."/>
        </authorList>
    </citation>
    <scope>NUCLEOTIDE SEQUENCE [LARGE SCALE GENOMIC DNA]</scope>
    <source>
        <strain evidence="12">F 1598</strain>
    </source>
</reference>